<comment type="caution">
    <text evidence="2">The sequence shown here is derived from an EMBL/GenBank/DDBJ whole genome shotgun (WGS) entry which is preliminary data.</text>
</comment>
<evidence type="ECO:0000313" key="2">
    <source>
        <dbReference type="EMBL" id="KJV64796.1"/>
    </source>
</evidence>
<dbReference type="EMBL" id="LANV01000001">
    <property type="protein sequence ID" value="KJV64796.1"/>
    <property type="molecule type" value="Genomic_DNA"/>
</dbReference>
<feature type="transmembrane region" description="Helical" evidence="1">
    <location>
        <begin position="25"/>
        <end position="51"/>
    </location>
</feature>
<dbReference type="PATRIC" id="fig|1359152.3.peg.142"/>
<sequence>MSRGSKEELELQESISKWYKDNIRALVIISATYLALFLIIFSCILFSDVSYMPMDVQYARAETVLTCVMVCSAPIITGLIIVGILLSCGIDVGLSDVLSAAYRYDRAHGFCCSNPYYGNQTRFYFGESALLSRRRVEWECAPRSICDEYIGFAPVSPCFRSIYC</sequence>
<keyword evidence="1" id="KW-0472">Membrane</keyword>
<dbReference type="AlphaFoldDB" id="A0A0F3NAP2"/>
<evidence type="ECO:0000313" key="3">
    <source>
        <dbReference type="Proteomes" id="UP000033441"/>
    </source>
</evidence>
<evidence type="ECO:0000256" key="1">
    <source>
        <dbReference type="SAM" id="Phobius"/>
    </source>
</evidence>
<proteinExistence type="predicted"/>
<keyword evidence="1" id="KW-0812">Transmembrane</keyword>
<keyword evidence="1" id="KW-1133">Transmembrane helix</keyword>
<organism evidence="2 3">
    <name type="scientific">Anaplasma phagocytophilum str. ApMUC09</name>
    <dbReference type="NCBI Taxonomy" id="1359152"/>
    <lineage>
        <taxon>Bacteria</taxon>
        <taxon>Pseudomonadati</taxon>
        <taxon>Pseudomonadota</taxon>
        <taxon>Alphaproteobacteria</taxon>
        <taxon>Rickettsiales</taxon>
        <taxon>Anaplasmataceae</taxon>
        <taxon>Anaplasma</taxon>
        <taxon>phagocytophilum group</taxon>
    </lineage>
</organism>
<gene>
    <name evidence="2" type="ORF">APHMUC_0136</name>
</gene>
<feature type="transmembrane region" description="Helical" evidence="1">
    <location>
        <begin position="63"/>
        <end position="86"/>
    </location>
</feature>
<accession>A0A0F3NAP2</accession>
<name>A0A0F3NAP2_ANAPH</name>
<reference evidence="2 3" key="1">
    <citation type="submission" date="2015-02" db="EMBL/GenBank/DDBJ databases">
        <title>Genome Sequencing of Rickettsiales.</title>
        <authorList>
            <person name="Daugherty S.C."/>
            <person name="Su Q."/>
            <person name="Abolude K."/>
            <person name="Beier-Sexton M."/>
            <person name="Carlyon J.A."/>
            <person name="Carter R."/>
            <person name="Day N.P."/>
            <person name="Dumler S.J."/>
            <person name="Dyachenko V."/>
            <person name="Godinez A."/>
            <person name="Kurtti T.J."/>
            <person name="Lichay M."/>
            <person name="Mullins K.E."/>
            <person name="Ott S."/>
            <person name="Pappas-Brown V."/>
            <person name="Paris D.H."/>
            <person name="Patel P."/>
            <person name="Richards A.L."/>
            <person name="Sadzewicz L."/>
            <person name="Sears K."/>
            <person name="Seidman D."/>
            <person name="Sengamalay N."/>
            <person name="Stenos J."/>
            <person name="Tallon L.J."/>
            <person name="Vincent G."/>
            <person name="Fraser C.M."/>
            <person name="Munderloh U."/>
            <person name="Dunning-Hotopp J.C."/>
        </authorList>
    </citation>
    <scope>NUCLEOTIDE SEQUENCE [LARGE SCALE GENOMIC DNA]</scope>
    <source>
        <strain evidence="2 3">ApMUC09</strain>
    </source>
</reference>
<dbReference type="Proteomes" id="UP000033441">
    <property type="component" value="Unassembled WGS sequence"/>
</dbReference>
<protein>
    <submittedName>
        <fullName evidence="2">Uncharacterized protein</fullName>
    </submittedName>
</protein>